<dbReference type="EMBL" id="CP081303">
    <property type="protein sequence ID" value="QZE15857.1"/>
    <property type="molecule type" value="Genomic_DNA"/>
</dbReference>
<keyword evidence="2" id="KW-1185">Reference proteome</keyword>
<gene>
    <name evidence="1" type="ORF">K4L44_08505</name>
</gene>
<dbReference type="Proteomes" id="UP000826212">
    <property type="component" value="Chromosome"/>
</dbReference>
<evidence type="ECO:0000313" key="2">
    <source>
        <dbReference type="Proteomes" id="UP000826212"/>
    </source>
</evidence>
<protein>
    <submittedName>
        <fullName evidence="1">Outer membrane beta-barrel protein</fullName>
    </submittedName>
</protein>
<sequence>MKRVVSMIFAMVCCIVLNAQISNKLITISGKIIDRSTKEPLAGASIVTDNGEVTISDTKGDFYLLVNNQTDTCNLNIFFMGYERKKVLFRMNGTNIESATIYMNREEIAIGEVEVKANIPIATQNGDTLIFSASSVKVHDNAKGINLIKKLPGFTYKNDKIETQGEQVKKIYVDGKPFFENDPKLALNVLPAEIIQNIQLFDDYGDVASFTGYANGNSVKAINIITKPGKRKKWIGLFDGGYGTDGRYMLENTLMSANKKHDLTLMCDNNNINSSRMDLSEFKSFEAKVSSQLGILGDEQSSLAGEQENKNRAVNYNLNLSDKSMLSLNYTSGRRNNELYQSNLQNYQDVLFYDIMDSIKSTTEIHKLNLKYTLEGKNDKLILSEDIFVMDGNVNSNSLISEYTNDLSLSNTLALVNATQDGLNTSTNAIWLHKFNDTGRSLTTIANIKLSSNETEQYINSSNKVNTKLKTNTDRYEELDKNENKALLRISYKEPLSIQGNLNIVASSTYGWSNSNTDVFLNNAGDYSHKNDLLSNNSKVNYLTNKTEVGYSSFGLKLMLNAGLSFEKTTLNKEKLFTSKPSVQEDKYNIFPMIFGKYFITSKKSLTFFVRGKSTIPSISQLQPTVDISNPQNVVIGNPDLEVGTQYMGVLRYTQTLSSKAIYLSAYASAKYTNGYISVENYFTEDDQIIYGTELAAGTNVLKPVNLDGYFNGVAGFDYAIPISLIRSNFTTGIKYAYSNIPTIFQGIKLDSKQHSTTLNLSLASNISNKIDFLVTNSTSYNHTLNSENSNSTKFIKNELNVEANFSFLNSWDAGFEVKSTSYDYFGEQNKENYSLVNLSVGKDFLKNKRAHIKLSVYDLFNQSQSISYNIHETYTEQINANSLPQYIMLTLGVKL</sequence>
<proteinExistence type="predicted"/>
<organism evidence="1 2">
    <name type="scientific">Halosquirtibacter laminarini</name>
    <dbReference type="NCBI Taxonomy" id="3374600"/>
    <lineage>
        <taxon>Bacteria</taxon>
        <taxon>Pseudomonadati</taxon>
        <taxon>Bacteroidota</taxon>
        <taxon>Bacteroidia</taxon>
        <taxon>Marinilabiliales</taxon>
        <taxon>Prolixibacteraceae</taxon>
        <taxon>Halosquirtibacter</taxon>
    </lineage>
</organism>
<name>A0AC61NPG4_9BACT</name>
<reference evidence="1" key="1">
    <citation type="submission" date="2021-08" db="EMBL/GenBank/DDBJ databases">
        <title>Novel anaerobic bacterium isolated from sea squirt in East Sea, Republic of Korea.</title>
        <authorList>
            <person name="Nguyen T.H."/>
            <person name="Li Z."/>
            <person name="Lee Y.-J."/>
            <person name="Ko J."/>
            <person name="Kim S.-G."/>
        </authorList>
    </citation>
    <scope>NUCLEOTIDE SEQUENCE</scope>
    <source>
        <strain evidence="1">KCTC 25031</strain>
    </source>
</reference>
<evidence type="ECO:0000313" key="1">
    <source>
        <dbReference type="EMBL" id="QZE15857.1"/>
    </source>
</evidence>
<accession>A0AC61NPG4</accession>